<protein>
    <recommendedName>
        <fullName evidence="7">Cation efflux protein transmembrane domain-containing protein</fullName>
    </recommendedName>
</protein>
<evidence type="ECO:0000256" key="5">
    <source>
        <dbReference type="SAM" id="Coils"/>
    </source>
</evidence>
<proteinExistence type="predicted"/>
<keyword evidence="2 6" id="KW-0812">Transmembrane</keyword>
<dbReference type="InterPro" id="IPR027469">
    <property type="entry name" value="Cation_efflux_TMD_sf"/>
</dbReference>
<keyword evidence="3 6" id="KW-1133">Transmembrane helix</keyword>
<keyword evidence="5" id="KW-0175">Coiled coil</keyword>
<evidence type="ECO:0000256" key="6">
    <source>
        <dbReference type="SAM" id="Phobius"/>
    </source>
</evidence>
<evidence type="ECO:0000256" key="2">
    <source>
        <dbReference type="ARBA" id="ARBA00022692"/>
    </source>
</evidence>
<dbReference type="SUPFAM" id="SSF161111">
    <property type="entry name" value="Cation efflux protein transmembrane domain-like"/>
    <property type="match status" value="1"/>
</dbReference>
<keyword evidence="4 6" id="KW-0472">Membrane</keyword>
<dbReference type="Pfam" id="PF01545">
    <property type="entry name" value="Cation_efflux"/>
    <property type="match status" value="1"/>
</dbReference>
<comment type="caution">
    <text evidence="8">The sequence shown here is derived from an EMBL/GenBank/DDBJ whole genome shotgun (WGS) entry which is preliminary data.</text>
</comment>
<evidence type="ECO:0000259" key="7">
    <source>
        <dbReference type="Pfam" id="PF01545"/>
    </source>
</evidence>
<dbReference type="GO" id="GO:0008324">
    <property type="term" value="F:monoatomic cation transmembrane transporter activity"/>
    <property type="evidence" value="ECO:0007669"/>
    <property type="project" value="InterPro"/>
</dbReference>
<evidence type="ECO:0000313" key="8">
    <source>
        <dbReference type="EMBL" id="RLE49589.1"/>
    </source>
</evidence>
<dbReference type="Gene3D" id="1.20.1510.10">
    <property type="entry name" value="Cation efflux protein transmembrane domain"/>
    <property type="match status" value="1"/>
</dbReference>
<gene>
    <name evidence="8" type="ORF">DRJ33_08100</name>
</gene>
<feature type="domain" description="Cation efflux protein transmembrane" evidence="7">
    <location>
        <begin position="124"/>
        <end position="234"/>
    </location>
</feature>
<evidence type="ECO:0000313" key="9">
    <source>
        <dbReference type="Proteomes" id="UP000272051"/>
    </source>
</evidence>
<organism evidence="8 9">
    <name type="scientific">Thermoproteota archaeon</name>
    <dbReference type="NCBI Taxonomy" id="2056631"/>
    <lineage>
        <taxon>Archaea</taxon>
        <taxon>Thermoproteota</taxon>
    </lineage>
</organism>
<name>A0A497EQX6_9CREN</name>
<comment type="subcellular location">
    <subcellularLocation>
        <location evidence="1">Membrane</location>
        <topology evidence="1">Multi-pass membrane protein</topology>
    </subcellularLocation>
</comment>
<feature type="transmembrane region" description="Helical" evidence="6">
    <location>
        <begin position="212"/>
        <end position="232"/>
    </location>
</feature>
<evidence type="ECO:0000256" key="3">
    <source>
        <dbReference type="ARBA" id="ARBA00022989"/>
    </source>
</evidence>
<feature type="non-terminal residue" evidence="8">
    <location>
        <position position="236"/>
    </location>
</feature>
<feature type="coiled-coil region" evidence="5">
    <location>
        <begin position="85"/>
        <end position="112"/>
    </location>
</feature>
<dbReference type="AlphaFoldDB" id="A0A497EQX6"/>
<dbReference type="InterPro" id="IPR058533">
    <property type="entry name" value="Cation_efflux_TM"/>
</dbReference>
<dbReference type="Proteomes" id="UP000272051">
    <property type="component" value="Unassembled WGS sequence"/>
</dbReference>
<reference evidence="8 9" key="1">
    <citation type="submission" date="2018-06" db="EMBL/GenBank/DDBJ databases">
        <title>Extensive metabolic versatility and redundancy in microbially diverse, dynamic hydrothermal sediments.</title>
        <authorList>
            <person name="Dombrowski N."/>
            <person name="Teske A."/>
            <person name="Baker B.J."/>
        </authorList>
    </citation>
    <scope>NUCLEOTIDE SEQUENCE [LARGE SCALE GENOMIC DNA]</scope>
    <source>
        <strain evidence="8">B34_G17</strain>
    </source>
</reference>
<evidence type="ECO:0000256" key="1">
    <source>
        <dbReference type="ARBA" id="ARBA00004141"/>
    </source>
</evidence>
<dbReference type="GO" id="GO:0016020">
    <property type="term" value="C:membrane"/>
    <property type="evidence" value="ECO:0007669"/>
    <property type="project" value="UniProtKB-SubCell"/>
</dbReference>
<evidence type="ECO:0000256" key="4">
    <source>
        <dbReference type="ARBA" id="ARBA00023136"/>
    </source>
</evidence>
<sequence>MSLKKLEERAFVFFYHFHGFGYSLHKEVEKNVFGFLSRFGYQPKEDYSTRMKKWREKHEKQINIQLEYENLIEQGMLKLNEENKYELTEKGREEAEKSAKEMEKAAISIRDRLLSPTAAARNTVIADFFLAVVKLLAGFFSASVGLIADGADAAIDTVSASVVWAGIKFKKEFLGTLIIISMMFITAISIGYESVTKIIDAITATIPPISMPYLVVAVEGIALVAAAILHFYQRYV</sequence>
<feature type="transmembrane region" description="Helical" evidence="6">
    <location>
        <begin position="173"/>
        <end position="192"/>
    </location>
</feature>
<dbReference type="EMBL" id="QMQX01000203">
    <property type="protein sequence ID" value="RLE49589.1"/>
    <property type="molecule type" value="Genomic_DNA"/>
</dbReference>
<accession>A0A497EQX6</accession>